<accession>A0ABY9WIC8</accession>
<evidence type="ECO:0000313" key="1">
    <source>
        <dbReference type="EMBL" id="WNG42949.1"/>
    </source>
</evidence>
<evidence type="ECO:0000313" key="2">
    <source>
        <dbReference type="Proteomes" id="UP001611383"/>
    </source>
</evidence>
<organism evidence="1 2">
    <name type="scientific">Archangium minus</name>
    <dbReference type="NCBI Taxonomy" id="83450"/>
    <lineage>
        <taxon>Bacteria</taxon>
        <taxon>Pseudomonadati</taxon>
        <taxon>Myxococcota</taxon>
        <taxon>Myxococcia</taxon>
        <taxon>Myxococcales</taxon>
        <taxon>Cystobacterineae</taxon>
        <taxon>Archangiaceae</taxon>
        <taxon>Archangium</taxon>
    </lineage>
</organism>
<name>A0ABY9WIC8_9BACT</name>
<dbReference type="Proteomes" id="UP001611383">
    <property type="component" value="Chromosome"/>
</dbReference>
<reference evidence="1 2" key="1">
    <citation type="submission" date="2019-08" db="EMBL/GenBank/DDBJ databases">
        <title>Archangium and Cystobacter genomes.</title>
        <authorList>
            <person name="Chen I.-C.K."/>
            <person name="Wielgoss S."/>
        </authorList>
    </citation>
    <scope>NUCLEOTIDE SEQUENCE [LARGE SCALE GENOMIC DNA]</scope>
    <source>
        <strain evidence="1 2">Cbm 6</strain>
    </source>
</reference>
<gene>
    <name evidence="1" type="ORF">F0U60_01705</name>
</gene>
<dbReference type="EMBL" id="CP043494">
    <property type="protein sequence ID" value="WNG42949.1"/>
    <property type="molecule type" value="Genomic_DNA"/>
</dbReference>
<dbReference type="RefSeq" id="WP_395813212.1">
    <property type="nucleotide sequence ID" value="NZ_CP043494.1"/>
</dbReference>
<sequence length="163" mass="18359">MNAKDISPKWVVHVRVEGLSRTVWLAWSSLAELLELATELATEPNTFACVAFSDETLETLRQLLLHVEECHAAYERFAQLRCRMEAGPLARAANELHTRATTLERELAQPAFTHALSREQLESRRSFCATWEGIQGRLMADAGVRVPVPECLGSAELKIDWGW</sequence>
<keyword evidence="2" id="KW-1185">Reference proteome</keyword>
<protein>
    <submittedName>
        <fullName evidence="1">Uncharacterized protein</fullName>
    </submittedName>
</protein>
<proteinExistence type="predicted"/>